<evidence type="ECO:0008006" key="3">
    <source>
        <dbReference type="Google" id="ProtNLM"/>
    </source>
</evidence>
<sequence>MASNESPLRVMLDANVLIAGIRVPRWPYQVLQHALAQDYVPVLSVQVIRELKREGWEQY</sequence>
<evidence type="ECO:0000313" key="1">
    <source>
        <dbReference type="EMBL" id="GFP32806.1"/>
    </source>
</evidence>
<accession>A0A6V8PP00</accession>
<name>A0A6V8PP00_9ACTN</name>
<dbReference type="EMBL" id="BLSA01000158">
    <property type="protein sequence ID" value="GFP32806.1"/>
    <property type="molecule type" value="Genomic_DNA"/>
</dbReference>
<dbReference type="AlphaFoldDB" id="A0A6V8PP00"/>
<proteinExistence type="predicted"/>
<protein>
    <recommendedName>
        <fullName evidence="3">PIN domain-containing protein</fullName>
    </recommendedName>
</protein>
<reference evidence="1 2" key="1">
    <citation type="journal article" date="2020" name="Front. Microbiol.">
        <title>Single-cell genomics of novel Actinobacteria with the Wood-Ljungdahl pathway discovered in a serpentinizing system.</title>
        <authorList>
            <person name="Merino N."/>
            <person name="Kawai M."/>
            <person name="Boyd E.S."/>
            <person name="Colman D.R."/>
            <person name="McGlynn S.E."/>
            <person name="Nealson K.H."/>
            <person name="Kurokawa K."/>
            <person name="Hongoh Y."/>
        </authorList>
    </citation>
    <scope>NUCLEOTIDE SEQUENCE [LARGE SCALE GENOMIC DNA]</scope>
    <source>
        <strain evidence="1 2">S42</strain>
    </source>
</reference>
<gene>
    <name evidence="1" type="ORF">HKBW3S42_01114</name>
</gene>
<evidence type="ECO:0000313" key="2">
    <source>
        <dbReference type="Proteomes" id="UP000568877"/>
    </source>
</evidence>
<comment type="caution">
    <text evidence="1">The sequence shown here is derived from an EMBL/GenBank/DDBJ whole genome shotgun (WGS) entry which is preliminary data.</text>
</comment>
<dbReference type="Proteomes" id="UP000568877">
    <property type="component" value="Unassembled WGS sequence"/>
</dbReference>
<organism evidence="1 2">
    <name type="scientific">Candidatus Hakubella thermalkaliphila</name>
    <dbReference type="NCBI Taxonomy" id="2754717"/>
    <lineage>
        <taxon>Bacteria</taxon>
        <taxon>Bacillati</taxon>
        <taxon>Actinomycetota</taxon>
        <taxon>Actinomycetota incertae sedis</taxon>
        <taxon>Candidatus Hakubellales</taxon>
        <taxon>Candidatus Hakubellaceae</taxon>
        <taxon>Candidatus Hakubella</taxon>
    </lineage>
</organism>